<keyword evidence="2" id="KW-1185">Reference proteome</keyword>
<protein>
    <submittedName>
        <fullName evidence="1">Uncharacterized protein</fullName>
    </submittedName>
</protein>
<sequence length="108" mass="12551">MWKFKFLTFVLIRDDISSAISRTIHIVGLCQYFKDILSFGCHDMKRSACGYYFLESSPPLSEAEEYGENYFPVRDIGQNDLRAHLAHLQNYTRKLWVATLFIFGDSSV</sequence>
<organism evidence="1 2">
    <name type="scientific">Bauhinia variegata</name>
    <name type="common">Purple orchid tree</name>
    <name type="synonym">Phanera variegata</name>
    <dbReference type="NCBI Taxonomy" id="167791"/>
    <lineage>
        <taxon>Eukaryota</taxon>
        <taxon>Viridiplantae</taxon>
        <taxon>Streptophyta</taxon>
        <taxon>Embryophyta</taxon>
        <taxon>Tracheophyta</taxon>
        <taxon>Spermatophyta</taxon>
        <taxon>Magnoliopsida</taxon>
        <taxon>eudicotyledons</taxon>
        <taxon>Gunneridae</taxon>
        <taxon>Pentapetalae</taxon>
        <taxon>rosids</taxon>
        <taxon>fabids</taxon>
        <taxon>Fabales</taxon>
        <taxon>Fabaceae</taxon>
        <taxon>Cercidoideae</taxon>
        <taxon>Cercideae</taxon>
        <taxon>Bauhiniinae</taxon>
        <taxon>Bauhinia</taxon>
    </lineage>
</organism>
<name>A0ACB9LEF5_BAUVA</name>
<accession>A0ACB9LEF5</accession>
<comment type="caution">
    <text evidence="1">The sequence shown here is derived from an EMBL/GenBank/DDBJ whole genome shotgun (WGS) entry which is preliminary data.</text>
</comment>
<gene>
    <name evidence="1" type="ORF">L6164_030692</name>
</gene>
<evidence type="ECO:0000313" key="1">
    <source>
        <dbReference type="EMBL" id="KAI4307514.1"/>
    </source>
</evidence>
<dbReference type="EMBL" id="CM039437">
    <property type="protein sequence ID" value="KAI4307514.1"/>
    <property type="molecule type" value="Genomic_DNA"/>
</dbReference>
<dbReference type="Proteomes" id="UP000828941">
    <property type="component" value="Chromosome 12"/>
</dbReference>
<proteinExistence type="predicted"/>
<evidence type="ECO:0000313" key="2">
    <source>
        <dbReference type="Proteomes" id="UP000828941"/>
    </source>
</evidence>
<reference evidence="1 2" key="1">
    <citation type="journal article" date="2022" name="DNA Res.">
        <title>Chromosomal-level genome assembly of the orchid tree Bauhinia variegata (Leguminosae; Cercidoideae) supports the allotetraploid origin hypothesis of Bauhinia.</title>
        <authorList>
            <person name="Zhong Y."/>
            <person name="Chen Y."/>
            <person name="Zheng D."/>
            <person name="Pang J."/>
            <person name="Liu Y."/>
            <person name="Luo S."/>
            <person name="Meng S."/>
            <person name="Qian L."/>
            <person name="Wei D."/>
            <person name="Dai S."/>
            <person name="Zhou R."/>
        </authorList>
    </citation>
    <scope>NUCLEOTIDE SEQUENCE [LARGE SCALE GENOMIC DNA]</scope>
    <source>
        <strain evidence="1">BV-YZ2020</strain>
    </source>
</reference>